<organism evidence="4 5">
    <name type="scientific">Arcticibacterium luteifluviistationis</name>
    <dbReference type="NCBI Taxonomy" id="1784714"/>
    <lineage>
        <taxon>Bacteria</taxon>
        <taxon>Pseudomonadati</taxon>
        <taxon>Bacteroidota</taxon>
        <taxon>Cytophagia</taxon>
        <taxon>Cytophagales</taxon>
        <taxon>Leadbetterellaceae</taxon>
        <taxon>Arcticibacterium</taxon>
    </lineage>
</organism>
<proteinExistence type="predicted"/>
<evidence type="ECO:0000256" key="2">
    <source>
        <dbReference type="ARBA" id="ARBA00022475"/>
    </source>
</evidence>
<sequence>MIINISKISLCILMMSCNTEIQEKGSEYDFGDYKKIVLPNILEEVSGISIDAGFIYAVQDEKGSVFKVSEEGEILQEVPFAKAGDYEEIVRANSLTYILRSDGMILSFESNENLTKTDELPKGEYETMFLEPASQRLNILCKACKKESDEYTIKGFSFDVNDLNEKPEEFEFKLPKEKQFKKAFAASAAAQNPITEDIYIISAIRSQLLIFDKSHTFKKSVPLRKKMFPQPEGITFDPDGNLYISNEGGESSKPNIIRFNRID</sequence>
<keyword evidence="5" id="KW-1185">Reference proteome</keyword>
<evidence type="ECO:0000256" key="3">
    <source>
        <dbReference type="ARBA" id="ARBA00023136"/>
    </source>
</evidence>
<dbReference type="Proteomes" id="UP000249873">
    <property type="component" value="Chromosome"/>
</dbReference>
<dbReference type="Pfam" id="PF06977">
    <property type="entry name" value="SdiA-regulated"/>
    <property type="match status" value="1"/>
</dbReference>
<reference evidence="4 5" key="1">
    <citation type="submission" date="2018-05" db="EMBL/GenBank/DDBJ databases">
        <title>Complete genome sequence of Arcticibacterium luteifluviistationis SM1504T, a cytophagaceae bacterium isolated from Arctic surface seawater.</title>
        <authorList>
            <person name="Li Y."/>
            <person name="Qin Q.-L."/>
        </authorList>
    </citation>
    <scope>NUCLEOTIDE SEQUENCE [LARGE SCALE GENOMIC DNA]</scope>
    <source>
        <strain evidence="4 5">SM1504</strain>
    </source>
</reference>
<dbReference type="GO" id="GO:0005886">
    <property type="term" value="C:plasma membrane"/>
    <property type="evidence" value="ECO:0007669"/>
    <property type="project" value="UniProtKB-SubCell"/>
</dbReference>
<comment type="subcellular location">
    <subcellularLocation>
        <location evidence="1">Cell membrane</location>
    </subcellularLocation>
</comment>
<dbReference type="EMBL" id="CP029480">
    <property type="protein sequence ID" value="AWV97153.1"/>
    <property type="molecule type" value="Genomic_DNA"/>
</dbReference>
<dbReference type="KEGG" id="als:DJ013_02770"/>
<protein>
    <recommendedName>
        <fullName evidence="6">SdiA-regulated family protein</fullName>
    </recommendedName>
</protein>
<dbReference type="InterPro" id="IPR009722">
    <property type="entry name" value="YjiK/CarP"/>
</dbReference>
<dbReference type="OrthoDB" id="5292493at2"/>
<keyword evidence="2" id="KW-1003">Cell membrane</keyword>
<gene>
    <name evidence="4" type="ORF">DJ013_02770</name>
</gene>
<dbReference type="RefSeq" id="WP_111370255.1">
    <property type="nucleotide sequence ID" value="NZ_CP029480.1"/>
</dbReference>
<evidence type="ECO:0000256" key="1">
    <source>
        <dbReference type="ARBA" id="ARBA00004236"/>
    </source>
</evidence>
<name>A0A2Z4G7W9_9BACT</name>
<dbReference type="SUPFAM" id="SSF101898">
    <property type="entry name" value="NHL repeat"/>
    <property type="match status" value="1"/>
</dbReference>
<evidence type="ECO:0000313" key="4">
    <source>
        <dbReference type="EMBL" id="AWV97153.1"/>
    </source>
</evidence>
<accession>A0A2Z4G7W9</accession>
<evidence type="ECO:0008006" key="6">
    <source>
        <dbReference type="Google" id="ProtNLM"/>
    </source>
</evidence>
<keyword evidence="3" id="KW-0472">Membrane</keyword>
<evidence type="ECO:0000313" key="5">
    <source>
        <dbReference type="Proteomes" id="UP000249873"/>
    </source>
</evidence>
<dbReference type="AlphaFoldDB" id="A0A2Z4G7W9"/>